<sequence length="446" mass="48441">MLVEALADHREWRRCWIEEVSVARDRASCLLEGAVAVSGVEVVQPLAVAATDAFKPLVLEPVASVVVMGGPVNNPGCSSLEKEKMEKGKAVSGSRPPRPLSSLVRRCISTAHLATSSTPDTVESESQILEPSEPGEGEQSEFFPMIRSGGWTDIGGRQYMEDAHLRIDNLGTKFGPSFVGENAGAFYGVFDGHGGQDAAHFVRENLLRFILDDVDFPSAIDEAVRNAYLQTDHAFAEACLLDQDRSSGTTALTALIIGRQLLVANAGDCRAVLCKHGKAVEMSRDHKAACMKERARIEALGGYVDDGYLNGQISVARALGDWHLTGLKEYGANGPLTAEPEMRQTVLTEDDEFLIIGCDGLWDVFTSQNAVDFARKKLQQHNDPEICSKELVAEALRRETHDNLTVVIICFRPDPPPRLGASLTPVKRSISAEGLRCLQDILDGCL</sequence>
<dbReference type="EMBL" id="CM055107">
    <property type="protein sequence ID" value="KAJ7527950.1"/>
    <property type="molecule type" value="Genomic_DNA"/>
</dbReference>
<reference evidence="2" key="1">
    <citation type="journal article" date="2024" name="Proc. Natl. Acad. Sci. U.S.A.">
        <title>Extraordinary preservation of gene collinearity over three hundred million years revealed in homosporous lycophytes.</title>
        <authorList>
            <person name="Li C."/>
            <person name="Wickell D."/>
            <person name="Kuo L.Y."/>
            <person name="Chen X."/>
            <person name="Nie B."/>
            <person name="Liao X."/>
            <person name="Peng D."/>
            <person name="Ji J."/>
            <person name="Jenkins J."/>
            <person name="Williams M."/>
            <person name="Shu S."/>
            <person name="Plott C."/>
            <person name="Barry K."/>
            <person name="Rajasekar S."/>
            <person name="Grimwood J."/>
            <person name="Han X."/>
            <person name="Sun S."/>
            <person name="Hou Z."/>
            <person name="He W."/>
            <person name="Dai G."/>
            <person name="Sun C."/>
            <person name="Schmutz J."/>
            <person name="Leebens-Mack J.H."/>
            <person name="Li F.W."/>
            <person name="Wang L."/>
        </authorList>
    </citation>
    <scope>NUCLEOTIDE SEQUENCE [LARGE SCALE GENOMIC DNA]</scope>
    <source>
        <strain evidence="2">cv. PW_Plant_1</strain>
    </source>
</reference>
<comment type="caution">
    <text evidence="1">The sequence shown here is derived from an EMBL/GenBank/DDBJ whole genome shotgun (WGS) entry which is preliminary data.</text>
</comment>
<dbReference type="Proteomes" id="UP001162992">
    <property type="component" value="Chromosome 16"/>
</dbReference>
<organism evidence="1 2">
    <name type="scientific">Diphasiastrum complanatum</name>
    <name type="common">Issler's clubmoss</name>
    <name type="synonym">Lycopodium complanatum</name>
    <dbReference type="NCBI Taxonomy" id="34168"/>
    <lineage>
        <taxon>Eukaryota</taxon>
        <taxon>Viridiplantae</taxon>
        <taxon>Streptophyta</taxon>
        <taxon>Embryophyta</taxon>
        <taxon>Tracheophyta</taxon>
        <taxon>Lycopodiopsida</taxon>
        <taxon>Lycopodiales</taxon>
        <taxon>Lycopodiaceae</taxon>
        <taxon>Lycopodioideae</taxon>
        <taxon>Diphasiastrum</taxon>
    </lineage>
</organism>
<keyword evidence="2" id="KW-1185">Reference proteome</keyword>
<name>A0ACC2BE03_DIPCM</name>
<evidence type="ECO:0000313" key="1">
    <source>
        <dbReference type="EMBL" id="KAJ7527950.1"/>
    </source>
</evidence>
<protein>
    <submittedName>
        <fullName evidence="1">Uncharacterized protein</fullName>
    </submittedName>
</protein>
<proteinExistence type="predicted"/>
<accession>A0ACC2BE03</accession>
<gene>
    <name evidence="1" type="ORF">O6H91_16G077600</name>
</gene>
<evidence type="ECO:0000313" key="2">
    <source>
        <dbReference type="Proteomes" id="UP001162992"/>
    </source>
</evidence>